<reference evidence="2" key="1">
    <citation type="submission" date="2020-04" db="EMBL/GenBank/DDBJ databases">
        <title>Draft genome resource of the tomato pathogen Pseudocercospora fuligena.</title>
        <authorList>
            <person name="Zaccaron A."/>
        </authorList>
    </citation>
    <scope>NUCLEOTIDE SEQUENCE</scope>
    <source>
        <strain evidence="2">PF001</strain>
    </source>
</reference>
<dbReference type="Proteomes" id="UP000660729">
    <property type="component" value="Unassembled WGS sequence"/>
</dbReference>
<dbReference type="PANTHER" id="PTHR21310:SF37">
    <property type="entry name" value="AMINOGLYCOSIDE PHOSPHOTRANSFERASE DOMAIN-CONTAINING PROTEIN"/>
    <property type="match status" value="1"/>
</dbReference>
<dbReference type="AlphaFoldDB" id="A0A8H6RE11"/>
<feature type="domain" description="Aminoglycoside phosphotransferase" evidence="1">
    <location>
        <begin position="59"/>
        <end position="292"/>
    </location>
</feature>
<organism evidence="2 3">
    <name type="scientific">Pseudocercospora fuligena</name>
    <dbReference type="NCBI Taxonomy" id="685502"/>
    <lineage>
        <taxon>Eukaryota</taxon>
        <taxon>Fungi</taxon>
        <taxon>Dikarya</taxon>
        <taxon>Ascomycota</taxon>
        <taxon>Pezizomycotina</taxon>
        <taxon>Dothideomycetes</taxon>
        <taxon>Dothideomycetidae</taxon>
        <taxon>Mycosphaerellales</taxon>
        <taxon>Mycosphaerellaceae</taxon>
        <taxon>Pseudocercospora</taxon>
    </lineage>
</organism>
<evidence type="ECO:0000313" key="2">
    <source>
        <dbReference type="EMBL" id="KAF7189214.1"/>
    </source>
</evidence>
<dbReference type="InterPro" id="IPR051678">
    <property type="entry name" value="AGP_Transferase"/>
</dbReference>
<dbReference type="OrthoDB" id="5327538at2759"/>
<name>A0A8H6RE11_9PEZI</name>
<gene>
    <name evidence="2" type="ORF">HII31_09367</name>
</gene>
<evidence type="ECO:0000313" key="3">
    <source>
        <dbReference type="Proteomes" id="UP000660729"/>
    </source>
</evidence>
<dbReference type="EMBL" id="JABCIY010000193">
    <property type="protein sequence ID" value="KAF7189214.1"/>
    <property type="molecule type" value="Genomic_DNA"/>
</dbReference>
<dbReference type="SUPFAM" id="SSF56112">
    <property type="entry name" value="Protein kinase-like (PK-like)"/>
    <property type="match status" value="1"/>
</dbReference>
<dbReference type="InterPro" id="IPR002575">
    <property type="entry name" value="Aminoglycoside_PTrfase"/>
</dbReference>
<comment type="caution">
    <text evidence="2">The sequence shown here is derived from an EMBL/GenBank/DDBJ whole genome shotgun (WGS) entry which is preliminary data.</text>
</comment>
<sequence>MSTLGSESWLDAGNYGEDHIQHTRVKDFIAKINWTALLAIACRARSGISCKLSEKYSRGQYNVVRKLEYEDGVDLVARLRLPDVEETENLELLGAEKTMEVEIATMAYLKKHTSIPVPEVFAHDLDPNNQIGAPYILMSYIHGTSAAELSDAKDYDLKGDEQFWSRMAEIQMELASLKFNQIGCIYQHGDAFSIGPEVVTGRGPWATAEQFWYDLATHFFEVTKATCDESIKSKESFHLPQKFSELMKLYGEPGQKQFRLANRDSGIHNVLVNDDFEIVGLIDLDGVMAAPVEMVARLPRFSGFDRPMPYFEEIEKRPMALKFAREDVAEVEKYIGRLQKAGEKLSRSNDGLSEVASAFASKGASVVDGLHAYHQHQDFVNDNWWAAYQKLLQDRKH</sequence>
<dbReference type="PANTHER" id="PTHR21310">
    <property type="entry name" value="AMINOGLYCOSIDE PHOSPHOTRANSFERASE-RELATED-RELATED"/>
    <property type="match status" value="1"/>
</dbReference>
<dbReference type="Pfam" id="PF01636">
    <property type="entry name" value="APH"/>
    <property type="match status" value="1"/>
</dbReference>
<protein>
    <submittedName>
        <fullName evidence="2">Altered inheritance of mitochondria protein 9, mitochondrial</fullName>
    </submittedName>
</protein>
<dbReference type="InterPro" id="IPR011009">
    <property type="entry name" value="Kinase-like_dom_sf"/>
</dbReference>
<dbReference type="Gene3D" id="3.30.200.20">
    <property type="entry name" value="Phosphorylase Kinase, domain 1"/>
    <property type="match status" value="1"/>
</dbReference>
<keyword evidence="3" id="KW-1185">Reference proteome</keyword>
<accession>A0A8H6RE11</accession>
<evidence type="ECO:0000259" key="1">
    <source>
        <dbReference type="Pfam" id="PF01636"/>
    </source>
</evidence>
<proteinExistence type="predicted"/>